<evidence type="ECO:0000256" key="10">
    <source>
        <dbReference type="ARBA" id="ARBA00023136"/>
    </source>
</evidence>
<evidence type="ECO:0000256" key="3">
    <source>
        <dbReference type="ARBA" id="ARBA00022553"/>
    </source>
</evidence>
<evidence type="ECO:0000313" key="14">
    <source>
        <dbReference type="Proteomes" id="UP000031518"/>
    </source>
</evidence>
<dbReference type="InterPro" id="IPR001757">
    <property type="entry name" value="P_typ_ATPase"/>
</dbReference>
<keyword evidence="4 11" id="KW-0812">Transmembrane</keyword>
<feature type="transmembrane region" description="Helical" evidence="11">
    <location>
        <begin position="61"/>
        <end position="84"/>
    </location>
</feature>
<feature type="transmembrane region" description="Helical" evidence="11">
    <location>
        <begin position="90"/>
        <end position="107"/>
    </location>
</feature>
<dbReference type="SUPFAM" id="SSF81660">
    <property type="entry name" value="Metal cation-transporting ATPase, ATP-binding domain N"/>
    <property type="match status" value="1"/>
</dbReference>
<dbReference type="SUPFAM" id="SSF56784">
    <property type="entry name" value="HAD-like"/>
    <property type="match status" value="1"/>
</dbReference>
<dbReference type="InterPro" id="IPR050510">
    <property type="entry name" value="Cation_transp_ATPase_P-type"/>
</dbReference>
<dbReference type="Pfam" id="PF08282">
    <property type="entry name" value="Hydrolase_3"/>
    <property type="match status" value="1"/>
</dbReference>
<dbReference type="GO" id="GO:0005391">
    <property type="term" value="F:P-type sodium:potassium-exchanging transporter activity"/>
    <property type="evidence" value="ECO:0007669"/>
    <property type="project" value="TreeGrafter"/>
</dbReference>
<dbReference type="FunFam" id="2.70.150.10:FF:000160">
    <property type="entry name" value="Sarcoplasmic/endoplasmic reticulum calcium ATPase 1"/>
    <property type="match status" value="1"/>
</dbReference>
<dbReference type="Gene3D" id="3.40.50.1000">
    <property type="entry name" value="HAD superfamily/HAD-like"/>
    <property type="match status" value="1"/>
</dbReference>
<dbReference type="Gene3D" id="1.20.1110.10">
    <property type="entry name" value="Calcium-transporting ATPase, transmembrane domain"/>
    <property type="match status" value="1"/>
</dbReference>
<keyword evidence="9 11" id="KW-1133">Transmembrane helix</keyword>
<proteinExistence type="inferred from homology"/>
<keyword evidence="6" id="KW-0067">ATP-binding</keyword>
<feature type="transmembrane region" description="Helical" evidence="11">
    <location>
        <begin position="254"/>
        <end position="271"/>
    </location>
</feature>
<keyword evidence="5" id="KW-0547">Nucleotide-binding</keyword>
<keyword evidence="8" id="KW-1278">Translocase</keyword>
<keyword evidence="7" id="KW-0460">Magnesium</keyword>
<dbReference type="Pfam" id="PF13246">
    <property type="entry name" value="Cation_ATPase"/>
    <property type="match status" value="1"/>
</dbReference>
<sequence>MVQGWTQDLMGRAHAMACEAVVEALDVSLEGGLSRSEVERRRGIWGKNEMPQLRARSAWRIFLAQFKSLIIALLGGAIIVALLYDDRVEAGAILVVLIVNASIGFITERQAERALDALRRATRSVVRVRREGREAIVDAEDLVPGDIVLLGAGDRIPADLRIISTANLWAEESALTGESAPVAKGASPVADEAPLAERHSMLYLGTIIVAGQGMGVVTATGAHTELGRIGRLVGQTAKESTPLERRLADLGRRLVMFVLAIAFIIFIAGWARGHPLPIMAEVAISLAVAAIPEGLPAVTTLILALGMLRMARERAIVRRLPAVETLGSVTVICTDKTGTLTENRMTAHSFYLSSGQIVEISHAQAAPADRLLERALLVCLLCNNASWHVDESGELRATGDPTEVALLEATRARGLPVERLRGRYRKVHEVPFDASTMYMITVHRADDDHWLVALKGAPAVILDLCSSRYDRQLVAHMLTPQEKECFLEANREMADRALRVLGLAEKIVAGASALEELDLTGGYTFIGFVGMIDPPRAGVTEAITRARLAGIRIIMLTGDQLNTACAIARELGIGTEHGLRALHARELRDVGWDRLAEIATATDVFARVSPEDKLRIVMALKAAREIVAVTGDGVNDAPALKAADVGIAMGMRGTEAAKEAADIILTDDNFATLVKAIEGGRTIYANITKFVHSMFSHNLSEVLAIFSAILGGLPLPLLPLQILWVNMITDVLPAFALAVEPPDPETMQRQPRPPRATLLSRRLLWLIVWQGAMLAALIVGAYLWALIQYGPGAHARTIALLALVAVQLGHMFNCRSRVQSAFHRLGHNRMIILALIISLGLQLLAIHLSPLATVLDLTPLAAADYVAVGLCFTLPIVIVETTKFIARLKKDHHAS</sequence>
<organism evidence="13 14">
    <name type="scientific">Pyrinomonas methylaliphatogenes</name>
    <dbReference type="NCBI Taxonomy" id="454194"/>
    <lineage>
        <taxon>Bacteria</taxon>
        <taxon>Pseudomonadati</taxon>
        <taxon>Acidobacteriota</taxon>
        <taxon>Blastocatellia</taxon>
        <taxon>Blastocatellales</taxon>
        <taxon>Pyrinomonadaceae</taxon>
        <taxon>Pyrinomonas</taxon>
    </lineage>
</organism>
<evidence type="ECO:0000256" key="1">
    <source>
        <dbReference type="ARBA" id="ARBA00004127"/>
    </source>
</evidence>
<dbReference type="InterPro" id="IPR059000">
    <property type="entry name" value="ATPase_P-type_domA"/>
</dbReference>
<dbReference type="GO" id="GO:0005524">
    <property type="term" value="F:ATP binding"/>
    <property type="evidence" value="ECO:0007669"/>
    <property type="project" value="UniProtKB-KW"/>
</dbReference>
<feature type="domain" description="Cation-transporting P-type ATPase N-terminal" evidence="12">
    <location>
        <begin position="12"/>
        <end position="85"/>
    </location>
</feature>
<evidence type="ECO:0000256" key="5">
    <source>
        <dbReference type="ARBA" id="ARBA00022741"/>
    </source>
</evidence>
<dbReference type="Pfam" id="PF00122">
    <property type="entry name" value="E1-E2_ATPase"/>
    <property type="match status" value="1"/>
</dbReference>
<dbReference type="PANTHER" id="PTHR43294">
    <property type="entry name" value="SODIUM/POTASSIUM-TRANSPORTING ATPASE SUBUNIT ALPHA"/>
    <property type="match status" value="1"/>
</dbReference>
<dbReference type="InterPro" id="IPR036412">
    <property type="entry name" value="HAD-like_sf"/>
</dbReference>
<evidence type="ECO:0000256" key="8">
    <source>
        <dbReference type="ARBA" id="ARBA00022967"/>
    </source>
</evidence>
<dbReference type="GO" id="GO:1990573">
    <property type="term" value="P:potassium ion import across plasma membrane"/>
    <property type="evidence" value="ECO:0007669"/>
    <property type="project" value="TreeGrafter"/>
</dbReference>
<dbReference type="InterPro" id="IPR018303">
    <property type="entry name" value="ATPase_P-typ_P_site"/>
</dbReference>
<dbReference type="EMBL" id="CBXV010000007">
    <property type="protein sequence ID" value="CDM65997.1"/>
    <property type="molecule type" value="Genomic_DNA"/>
</dbReference>
<dbReference type="InterPro" id="IPR008250">
    <property type="entry name" value="ATPase_P-typ_transduc_dom_A_sf"/>
</dbReference>
<reference evidence="13 14" key="1">
    <citation type="submission" date="2013-12" db="EMBL/GenBank/DDBJ databases">
        <authorList>
            <person name="Stott M."/>
        </authorList>
    </citation>
    <scope>NUCLEOTIDE SEQUENCE [LARGE SCALE GENOMIC DNA]</scope>
    <source>
        <strain evidence="13 14">K22</strain>
    </source>
</reference>
<evidence type="ECO:0000256" key="11">
    <source>
        <dbReference type="SAM" id="Phobius"/>
    </source>
</evidence>
<dbReference type="PROSITE" id="PS00154">
    <property type="entry name" value="ATPASE_E1_E2"/>
    <property type="match status" value="1"/>
</dbReference>
<dbReference type="GO" id="GO:0016887">
    <property type="term" value="F:ATP hydrolysis activity"/>
    <property type="evidence" value="ECO:0007669"/>
    <property type="project" value="InterPro"/>
</dbReference>
<dbReference type="InterPro" id="IPR023214">
    <property type="entry name" value="HAD_sf"/>
</dbReference>
<dbReference type="GO" id="GO:1902600">
    <property type="term" value="P:proton transmembrane transport"/>
    <property type="evidence" value="ECO:0007669"/>
    <property type="project" value="TreeGrafter"/>
</dbReference>
<dbReference type="InterPro" id="IPR004014">
    <property type="entry name" value="ATPase_P-typ_cation-transptr_N"/>
</dbReference>
<gene>
    <name evidence="13" type="ORF">PYK22_02006</name>
</gene>
<evidence type="ECO:0000259" key="12">
    <source>
        <dbReference type="SMART" id="SM00831"/>
    </source>
</evidence>
<dbReference type="InterPro" id="IPR006068">
    <property type="entry name" value="ATPase_P-typ_cation-transptr_C"/>
</dbReference>
<feature type="transmembrane region" description="Helical" evidence="11">
    <location>
        <begin position="860"/>
        <end position="879"/>
    </location>
</feature>
<evidence type="ECO:0000256" key="7">
    <source>
        <dbReference type="ARBA" id="ARBA00022842"/>
    </source>
</evidence>
<reference evidence="13 14" key="2">
    <citation type="submission" date="2015-01" db="EMBL/GenBank/DDBJ databases">
        <title>Complete genome sequence of Pyrinomonas methylaliphatogenes type strain K22T.</title>
        <authorList>
            <person name="Lee K.C.Y."/>
            <person name="Power J.F."/>
            <person name="Dunfield P.F."/>
            <person name="Morgan X.C."/>
            <person name="Huttenhower C."/>
            <person name="Stott M.B."/>
        </authorList>
    </citation>
    <scope>NUCLEOTIDE SEQUENCE [LARGE SCALE GENOMIC DNA]</scope>
    <source>
        <strain evidence="13 14">K22</strain>
    </source>
</reference>
<dbReference type="GO" id="GO:0005886">
    <property type="term" value="C:plasma membrane"/>
    <property type="evidence" value="ECO:0007669"/>
    <property type="project" value="TreeGrafter"/>
</dbReference>
<dbReference type="Gene3D" id="2.70.150.10">
    <property type="entry name" value="Calcium-transporting ATPase, cytoplasmic transduction domain A"/>
    <property type="match status" value="1"/>
</dbReference>
<dbReference type="PRINTS" id="PR00119">
    <property type="entry name" value="CATATPASE"/>
</dbReference>
<keyword evidence="10 11" id="KW-0472">Membrane</keyword>
<comment type="subcellular location">
    <subcellularLocation>
        <location evidence="1">Endomembrane system</location>
        <topology evidence="1">Multi-pass membrane protein</topology>
    </subcellularLocation>
</comment>
<evidence type="ECO:0000313" key="13">
    <source>
        <dbReference type="EMBL" id="CDM65997.1"/>
    </source>
</evidence>
<dbReference type="GO" id="GO:0012505">
    <property type="term" value="C:endomembrane system"/>
    <property type="evidence" value="ECO:0007669"/>
    <property type="project" value="UniProtKB-SubCell"/>
</dbReference>
<evidence type="ECO:0000256" key="6">
    <source>
        <dbReference type="ARBA" id="ARBA00022840"/>
    </source>
</evidence>
<dbReference type="SFLD" id="SFLDF00027">
    <property type="entry name" value="p-type_atpase"/>
    <property type="match status" value="1"/>
</dbReference>
<dbReference type="Pfam" id="PF00689">
    <property type="entry name" value="Cation_ATPase_C"/>
    <property type="match status" value="1"/>
</dbReference>
<dbReference type="PANTHER" id="PTHR43294:SF20">
    <property type="entry name" value="P-TYPE ATPASE"/>
    <property type="match status" value="1"/>
</dbReference>
<dbReference type="Proteomes" id="UP000031518">
    <property type="component" value="Unassembled WGS sequence"/>
</dbReference>
<dbReference type="Pfam" id="PF00690">
    <property type="entry name" value="Cation_ATPase_N"/>
    <property type="match status" value="1"/>
</dbReference>
<accession>A0A0B6WZ47</accession>
<dbReference type="InterPro" id="IPR044492">
    <property type="entry name" value="P_typ_ATPase_HD_dom"/>
</dbReference>
<dbReference type="SMART" id="SM00831">
    <property type="entry name" value="Cation_ATPase_N"/>
    <property type="match status" value="1"/>
</dbReference>
<dbReference type="SFLD" id="SFLDS00003">
    <property type="entry name" value="Haloacid_Dehalogenase"/>
    <property type="match status" value="1"/>
</dbReference>
<dbReference type="EC" id="3.6.3.8" evidence="13"/>
<keyword evidence="3" id="KW-0597">Phosphoprotein</keyword>
<feature type="transmembrane region" description="Helical" evidence="11">
    <location>
        <begin position="699"/>
        <end position="717"/>
    </location>
</feature>
<protein>
    <submittedName>
        <fullName evidence="13">P-type ATPase, translocating</fullName>
        <ecNumber evidence="13">3.6.3.8</ecNumber>
    </submittedName>
</protein>
<name>A0A0B6WZ47_9BACT</name>
<dbReference type="SUPFAM" id="SSF81653">
    <property type="entry name" value="Calcium ATPase, transduction domain A"/>
    <property type="match status" value="1"/>
</dbReference>
<evidence type="ECO:0000256" key="4">
    <source>
        <dbReference type="ARBA" id="ARBA00022692"/>
    </source>
</evidence>
<dbReference type="Gene3D" id="3.40.1110.10">
    <property type="entry name" value="Calcium-transporting ATPase, cytoplasmic domain N"/>
    <property type="match status" value="1"/>
</dbReference>
<dbReference type="InterPro" id="IPR023299">
    <property type="entry name" value="ATPase_P-typ_cyto_dom_N"/>
</dbReference>
<feature type="transmembrane region" description="Helical" evidence="11">
    <location>
        <begin position="830"/>
        <end position="848"/>
    </location>
</feature>
<dbReference type="PRINTS" id="PR00120">
    <property type="entry name" value="HATPASE"/>
</dbReference>
<dbReference type="GO" id="GO:0030007">
    <property type="term" value="P:intracellular potassium ion homeostasis"/>
    <property type="evidence" value="ECO:0007669"/>
    <property type="project" value="TreeGrafter"/>
</dbReference>
<evidence type="ECO:0000256" key="2">
    <source>
        <dbReference type="ARBA" id="ARBA00005675"/>
    </source>
</evidence>
<evidence type="ECO:0000256" key="9">
    <source>
        <dbReference type="ARBA" id="ARBA00022989"/>
    </source>
</evidence>
<dbReference type="GO" id="GO:0036376">
    <property type="term" value="P:sodium ion export across plasma membrane"/>
    <property type="evidence" value="ECO:0007669"/>
    <property type="project" value="TreeGrafter"/>
</dbReference>
<feature type="transmembrane region" description="Helical" evidence="11">
    <location>
        <begin position="283"/>
        <end position="308"/>
    </location>
</feature>
<keyword evidence="14" id="KW-1185">Reference proteome</keyword>
<dbReference type="AlphaFoldDB" id="A0A0B6WZ47"/>
<dbReference type="NCBIfam" id="TIGR01494">
    <property type="entry name" value="ATPase_P-type"/>
    <property type="match status" value="2"/>
</dbReference>
<dbReference type="InterPro" id="IPR023298">
    <property type="entry name" value="ATPase_P-typ_TM_dom_sf"/>
</dbReference>
<feature type="transmembrane region" description="Helical" evidence="11">
    <location>
        <begin position="763"/>
        <end position="787"/>
    </location>
</feature>
<keyword evidence="13" id="KW-0378">Hydrolase</keyword>
<dbReference type="SUPFAM" id="SSF81665">
    <property type="entry name" value="Calcium ATPase, transmembrane domain M"/>
    <property type="match status" value="1"/>
</dbReference>
<dbReference type="GO" id="GO:0006883">
    <property type="term" value="P:intracellular sodium ion homeostasis"/>
    <property type="evidence" value="ECO:0007669"/>
    <property type="project" value="TreeGrafter"/>
</dbReference>
<comment type="similarity">
    <text evidence="2">Belongs to the cation transport ATPase (P-type) (TC 3.A.3) family. Type IIA subfamily.</text>
</comment>
<dbReference type="SFLD" id="SFLDG00002">
    <property type="entry name" value="C1.7:_P-type_atpase_like"/>
    <property type="match status" value="1"/>
</dbReference>
<dbReference type="STRING" id="454194.PYK22_02006"/>